<proteinExistence type="predicted"/>
<evidence type="ECO:0000313" key="1">
    <source>
        <dbReference type="EMBL" id="QHU28104.1"/>
    </source>
</evidence>
<reference evidence="1" key="1">
    <citation type="journal article" date="2020" name="Nature">
        <title>Giant virus diversity and host interactions through global metagenomics.</title>
        <authorList>
            <person name="Schulz F."/>
            <person name="Roux S."/>
            <person name="Paez-Espino D."/>
            <person name="Jungbluth S."/>
            <person name="Walsh D.A."/>
            <person name="Denef V.J."/>
            <person name="McMahon K.D."/>
            <person name="Konstantinidis K.T."/>
            <person name="Eloe-Fadrosh E.A."/>
            <person name="Kyrpides N.C."/>
            <person name="Woyke T."/>
        </authorList>
    </citation>
    <scope>NUCLEOTIDE SEQUENCE</scope>
    <source>
        <strain evidence="1">GVMAG-M-3300027770-17</strain>
    </source>
</reference>
<name>A0A6C0LEW7_9ZZZZ</name>
<accession>A0A6C0LEW7</accession>
<organism evidence="1">
    <name type="scientific">viral metagenome</name>
    <dbReference type="NCBI Taxonomy" id="1070528"/>
    <lineage>
        <taxon>unclassified sequences</taxon>
        <taxon>metagenomes</taxon>
        <taxon>organismal metagenomes</taxon>
    </lineage>
</organism>
<dbReference type="EMBL" id="MN740469">
    <property type="protein sequence ID" value="QHU28104.1"/>
    <property type="molecule type" value="Genomic_DNA"/>
</dbReference>
<sequence length="108" mass="12842">MLEIYFYLKDFVDLRQKCKIDLSLIPSNKLADECDQILQHHNDDTSIFLGYLDPGWMLDSKDEGRIRRVIRKFKCYLICLHPQSLPFSWKNEISLAHTKFIVNEHART</sequence>
<protein>
    <submittedName>
        <fullName evidence="1">Uncharacterized protein</fullName>
    </submittedName>
</protein>
<dbReference type="AlphaFoldDB" id="A0A6C0LEW7"/>